<evidence type="ECO:0000313" key="8">
    <source>
        <dbReference type="Proteomes" id="UP000230750"/>
    </source>
</evidence>
<dbReference type="GO" id="GO:0046872">
    <property type="term" value="F:metal ion binding"/>
    <property type="evidence" value="ECO:0007669"/>
    <property type="project" value="UniProtKB-KW"/>
</dbReference>
<keyword evidence="2 6" id="KW-0645">Protease</keyword>
<dbReference type="PANTHER" id="PTHR21711:SF0">
    <property type="entry name" value="MITOCHONDRIAL INNER MEMBRANE PROTEASE ATP23 HOMOLOG"/>
    <property type="match status" value="1"/>
</dbReference>
<dbReference type="EC" id="3.4.24.-" evidence="6"/>
<dbReference type="GO" id="GO:0005739">
    <property type="term" value="C:mitochondrion"/>
    <property type="evidence" value="ECO:0007669"/>
    <property type="project" value="GOC"/>
</dbReference>
<dbReference type="AlphaFoldDB" id="A0A2G8K7A6"/>
<keyword evidence="8" id="KW-1185">Reference proteome</keyword>
<evidence type="ECO:0000256" key="5">
    <source>
        <dbReference type="ARBA" id="ARBA00023049"/>
    </source>
</evidence>
<dbReference type="PANTHER" id="PTHR21711">
    <property type="entry name" value="MITOCHONDRIAL INNER MEMBRANE PROTEASE"/>
    <property type="match status" value="1"/>
</dbReference>
<evidence type="ECO:0000256" key="2">
    <source>
        <dbReference type="ARBA" id="ARBA00022670"/>
    </source>
</evidence>
<organism evidence="7 8">
    <name type="scientific">Stichopus japonicus</name>
    <name type="common">Sea cucumber</name>
    <dbReference type="NCBI Taxonomy" id="307972"/>
    <lineage>
        <taxon>Eukaryota</taxon>
        <taxon>Metazoa</taxon>
        <taxon>Echinodermata</taxon>
        <taxon>Eleutherozoa</taxon>
        <taxon>Echinozoa</taxon>
        <taxon>Holothuroidea</taxon>
        <taxon>Aspidochirotacea</taxon>
        <taxon>Aspidochirotida</taxon>
        <taxon>Stichopodidae</taxon>
        <taxon>Apostichopus</taxon>
    </lineage>
</organism>
<dbReference type="InterPro" id="IPR019165">
    <property type="entry name" value="Peptidase_M76_ATP23"/>
</dbReference>
<protein>
    <recommendedName>
        <fullName evidence="6">Mitochondrial inner membrane protease ATP23</fullName>
        <ecNumber evidence="6">3.4.24.-</ecNumber>
    </recommendedName>
</protein>
<name>A0A2G8K7A6_STIJA</name>
<comment type="caution">
    <text evidence="7">The sequence shown here is derived from an EMBL/GenBank/DDBJ whole genome shotgun (WGS) entry which is preliminary data.</text>
</comment>
<dbReference type="GO" id="GO:0004222">
    <property type="term" value="F:metalloendopeptidase activity"/>
    <property type="evidence" value="ECO:0007669"/>
    <property type="project" value="InterPro"/>
</dbReference>
<dbReference type="Pfam" id="PF09768">
    <property type="entry name" value="Peptidase_M76"/>
    <property type="match status" value="1"/>
</dbReference>
<accession>A0A2G8K7A6</accession>
<proteinExistence type="inferred from homology"/>
<dbReference type="Proteomes" id="UP000230750">
    <property type="component" value="Unassembled WGS sequence"/>
</dbReference>
<evidence type="ECO:0000256" key="3">
    <source>
        <dbReference type="ARBA" id="ARBA00022723"/>
    </source>
</evidence>
<dbReference type="STRING" id="307972.A0A2G8K7A6"/>
<evidence type="ECO:0000256" key="1">
    <source>
        <dbReference type="ARBA" id="ARBA00009915"/>
    </source>
</evidence>
<dbReference type="GO" id="GO:0033615">
    <property type="term" value="P:mitochondrial proton-transporting ATP synthase complex assembly"/>
    <property type="evidence" value="ECO:0007669"/>
    <property type="project" value="TreeGrafter"/>
</dbReference>
<sequence>MASQNQDKKNKPSIRKNYRHTTCVSRVQKVCKHNAYVKFMLDAMKSSGCEVDLENQILCEPCDDNSTMSGGFDPDAKQIVICENKATSLRVVSRLLTHELIHAFDHCRVDINWHNLNHIACSEIRASSLSGECSFLSENLYGKGFGIRGHHQDCVRKHATESMMCSRGLTKEVASKHVDQVWSRCFKDYSPFPRIPRKLSDLKNTLNNQTQDHITDS</sequence>
<dbReference type="GO" id="GO:0034982">
    <property type="term" value="P:mitochondrial protein processing"/>
    <property type="evidence" value="ECO:0007669"/>
    <property type="project" value="TreeGrafter"/>
</dbReference>
<evidence type="ECO:0000256" key="4">
    <source>
        <dbReference type="ARBA" id="ARBA00022801"/>
    </source>
</evidence>
<evidence type="ECO:0000313" key="7">
    <source>
        <dbReference type="EMBL" id="PIK43829.1"/>
    </source>
</evidence>
<keyword evidence="4 6" id="KW-0378">Hydrolase</keyword>
<reference evidence="7 8" key="1">
    <citation type="journal article" date="2017" name="PLoS Biol.">
        <title>The sea cucumber genome provides insights into morphological evolution and visceral regeneration.</title>
        <authorList>
            <person name="Zhang X."/>
            <person name="Sun L."/>
            <person name="Yuan J."/>
            <person name="Sun Y."/>
            <person name="Gao Y."/>
            <person name="Zhang L."/>
            <person name="Li S."/>
            <person name="Dai H."/>
            <person name="Hamel J.F."/>
            <person name="Liu C."/>
            <person name="Yu Y."/>
            <person name="Liu S."/>
            <person name="Lin W."/>
            <person name="Guo K."/>
            <person name="Jin S."/>
            <person name="Xu P."/>
            <person name="Storey K.B."/>
            <person name="Huan P."/>
            <person name="Zhang T."/>
            <person name="Zhou Y."/>
            <person name="Zhang J."/>
            <person name="Lin C."/>
            <person name="Li X."/>
            <person name="Xing L."/>
            <person name="Huo D."/>
            <person name="Sun M."/>
            <person name="Wang L."/>
            <person name="Mercier A."/>
            <person name="Li F."/>
            <person name="Yang H."/>
            <person name="Xiang J."/>
        </authorList>
    </citation>
    <scope>NUCLEOTIDE SEQUENCE [LARGE SCALE GENOMIC DNA]</scope>
    <source>
        <strain evidence="7">Shaxun</strain>
        <tissue evidence="7">Muscle</tissue>
    </source>
</reference>
<gene>
    <name evidence="7" type="ORF">BSL78_19314</name>
</gene>
<dbReference type="OrthoDB" id="285308at2759"/>
<dbReference type="EMBL" id="MRZV01000822">
    <property type="protein sequence ID" value="PIK43829.1"/>
    <property type="molecule type" value="Genomic_DNA"/>
</dbReference>
<keyword evidence="3 6" id="KW-0479">Metal-binding</keyword>
<keyword evidence="5 6" id="KW-0482">Metalloprotease</keyword>
<evidence type="ECO:0000256" key="6">
    <source>
        <dbReference type="RuleBase" id="RU364057"/>
    </source>
</evidence>
<comment type="similarity">
    <text evidence="1 6">Belongs to the peptidase M76 family.</text>
</comment>